<evidence type="ECO:0000313" key="1">
    <source>
        <dbReference type="EMBL" id="KAJ7750266.1"/>
    </source>
</evidence>
<dbReference type="EMBL" id="JARKIB010000066">
    <property type="protein sequence ID" value="KAJ7750266.1"/>
    <property type="molecule type" value="Genomic_DNA"/>
</dbReference>
<accession>A0AAD7IVR4</accession>
<dbReference type="Proteomes" id="UP001215598">
    <property type="component" value="Unassembled WGS sequence"/>
</dbReference>
<keyword evidence="2" id="KW-1185">Reference proteome</keyword>
<reference evidence="1" key="1">
    <citation type="submission" date="2023-03" db="EMBL/GenBank/DDBJ databases">
        <title>Massive genome expansion in bonnet fungi (Mycena s.s.) driven by repeated elements and novel gene families across ecological guilds.</title>
        <authorList>
            <consortium name="Lawrence Berkeley National Laboratory"/>
            <person name="Harder C.B."/>
            <person name="Miyauchi S."/>
            <person name="Viragh M."/>
            <person name="Kuo A."/>
            <person name="Thoen E."/>
            <person name="Andreopoulos B."/>
            <person name="Lu D."/>
            <person name="Skrede I."/>
            <person name="Drula E."/>
            <person name="Henrissat B."/>
            <person name="Morin E."/>
            <person name="Kohler A."/>
            <person name="Barry K."/>
            <person name="LaButti K."/>
            <person name="Morin E."/>
            <person name="Salamov A."/>
            <person name="Lipzen A."/>
            <person name="Mereny Z."/>
            <person name="Hegedus B."/>
            <person name="Baldrian P."/>
            <person name="Stursova M."/>
            <person name="Weitz H."/>
            <person name="Taylor A."/>
            <person name="Grigoriev I.V."/>
            <person name="Nagy L.G."/>
            <person name="Martin F."/>
            <person name="Kauserud H."/>
        </authorList>
    </citation>
    <scope>NUCLEOTIDE SEQUENCE</scope>
    <source>
        <strain evidence="1">CBHHK182m</strain>
    </source>
</reference>
<sequence length="162" mass="18520">MYSVDYPPDHLPDLWPNPKGGVVRPLRCLLQPDEIEKVPPVPAELRHQECLCGYFITDELVKTYWDTHPDARPGYSIANPKNFTVWGVSHQFGLDIGIDNPRDTDEGTIETIAWFAYTDYGKVYDGEVPNTARLAPFEKELGITERPRWLDTGFPVVCERSR</sequence>
<proteinExistence type="predicted"/>
<name>A0AAD7IVR4_9AGAR</name>
<comment type="caution">
    <text evidence="1">The sequence shown here is derived from an EMBL/GenBank/DDBJ whole genome shotgun (WGS) entry which is preliminary data.</text>
</comment>
<evidence type="ECO:0000313" key="2">
    <source>
        <dbReference type="Proteomes" id="UP001215598"/>
    </source>
</evidence>
<gene>
    <name evidence="1" type="ORF">B0H16DRAFT_1550118</name>
</gene>
<protein>
    <submittedName>
        <fullName evidence="1">Uncharacterized protein</fullName>
    </submittedName>
</protein>
<organism evidence="1 2">
    <name type="scientific">Mycena metata</name>
    <dbReference type="NCBI Taxonomy" id="1033252"/>
    <lineage>
        <taxon>Eukaryota</taxon>
        <taxon>Fungi</taxon>
        <taxon>Dikarya</taxon>
        <taxon>Basidiomycota</taxon>
        <taxon>Agaricomycotina</taxon>
        <taxon>Agaricomycetes</taxon>
        <taxon>Agaricomycetidae</taxon>
        <taxon>Agaricales</taxon>
        <taxon>Marasmiineae</taxon>
        <taxon>Mycenaceae</taxon>
        <taxon>Mycena</taxon>
    </lineage>
</organism>
<dbReference type="AlphaFoldDB" id="A0AAD7IVR4"/>